<feature type="transmembrane region" description="Helical" evidence="2">
    <location>
        <begin position="111"/>
        <end position="131"/>
    </location>
</feature>
<name>A0ABN3X6Z0_9ACTN</name>
<dbReference type="Proteomes" id="UP001501423">
    <property type="component" value="Unassembled WGS sequence"/>
</dbReference>
<evidence type="ECO:0000313" key="4">
    <source>
        <dbReference type="Proteomes" id="UP001501423"/>
    </source>
</evidence>
<dbReference type="EMBL" id="BAAAVA010000056">
    <property type="protein sequence ID" value="GAA2937241.1"/>
    <property type="molecule type" value="Genomic_DNA"/>
</dbReference>
<comment type="caution">
    <text evidence="3">The sequence shown here is derived from an EMBL/GenBank/DDBJ whole genome shotgun (WGS) entry which is preliminary data.</text>
</comment>
<feature type="transmembrane region" description="Helical" evidence="2">
    <location>
        <begin position="78"/>
        <end position="99"/>
    </location>
</feature>
<reference evidence="3 4" key="1">
    <citation type="journal article" date="2019" name="Int. J. Syst. Evol. Microbiol.">
        <title>The Global Catalogue of Microorganisms (GCM) 10K type strain sequencing project: providing services to taxonomists for standard genome sequencing and annotation.</title>
        <authorList>
            <consortium name="The Broad Institute Genomics Platform"/>
            <consortium name="The Broad Institute Genome Sequencing Center for Infectious Disease"/>
            <person name="Wu L."/>
            <person name="Ma J."/>
        </authorList>
    </citation>
    <scope>NUCLEOTIDE SEQUENCE [LARGE SCALE GENOMIC DNA]</scope>
    <source>
        <strain evidence="3 4">JCM 9650</strain>
    </source>
</reference>
<keyword evidence="4" id="KW-1185">Reference proteome</keyword>
<protein>
    <recommendedName>
        <fullName evidence="5">Integral membrane protein</fullName>
    </recommendedName>
</protein>
<feature type="compositionally biased region" description="Basic and acidic residues" evidence="1">
    <location>
        <begin position="13"/>
        <end position="26"/>
    </location>
</feature>
<keyword evidence="2" id="KW-0812">Transmembrane</keyword>
<evidence type="ECO:0000256" key="1">
    <source>
        <dbReference type="SAM" id="MobiDB-lite"/>
    </source>
</evidence>
<sequence length="134" mass="14335">MRPSHRGRFTGRMNHDSTPERRYGDERDPRAYVAPAVATVLGVMLAPLALLFGALSVMATDSCGPDDCSAALTTALDVVYGTLFLGGLLGVAACVAAWLLPRTRRWAVPRVWLAGLSLLPWSAVIALVFNLPEG</sequence>
<evidence type="ECO:0008006" key="5">
    <source>
        <dbReference type="Google" id="ProtNLM"/>
    </source>
</evidence>
<evidence type="ECO:0000256" key="2">
    <source>
        <dbReference type="SAM" id="Phobius"/>
    </source>
</evidence>
<feature type="transmembrane region" description="Helical" evidence="2">
    <location>
        <begin position="31"/>
        <end position="58"/>
    </location>
</feature>
<gene>
    <name evidence="3" type="ORF">GCM10010478_43480</name>
</gene>
<organism evidence="3 4">
    <name type="scientific">Streptomyces erythrogriseus</name>
    <dbReference type="NCBI Taxonomy" id="284027"/>
    <lineage>
        <taxon>Bacteria</taxon>
        <taxon>Bacillati</taxon>
        <taxon>Actinomycetota</taxon>
        <taxon>Actinomycetes</taxon>
        <taxon>Kitasatosporales</taxon>
        <taxon>Streptomycetaceae</taxon>
        <taxon>Streptomyces</taxon>
        <taxon>Streptomyces griseoincarnatus group</taxon>
    </lineage>
</organism>
<proteinExistence type="predicted"/>
<evidence type="ECO:0000313" key="3">
    <source>
        <dbReference type="EMBL" id="GAA2937241.1"/>
    </source>
</evidence>
<accession>A0ABN3X6Z0</accession>
<keyword evidence="2" id="KW-0472">Membrane</keyword>
<keyword evidence="2" id="KW-1133">Transmembrane helix</keyword>
<feature type="region of interest" description="Disordered" evidence="1">
    <location>
        <begin position="1"/>
        <end position="26"/>
    </location>
</feature>